<dbReference type="KEGG" id="ehx:EMIHUDRAFT_223328"/>
<evidence type="ECO:0000313" key="2">
    <source>
        <dbReference type="EnsemblProtists" id="EOD39796"/>
    </source>
</evidence>
<protein>
    <submittedName>
        <fullName evidence="2">Uncharacterized protein</fullName>
    </submittedName>
</protein>
<dbReference type="GeneID" id="17285067"/>
<organism evidence="2 3">
    <name type="scientific">Emiliania huxleyi (strain CCMP1516)</name>
    <dbReference type="NCBI Taxonomy" id="280463"/>
    <lineage>
        <taxon>Eukaryota</taxon>
        <taxon>Haptista</taxon>
        <taxon>Haptophyta</taxon>
        <taxon>Prymnesiophyceae</taxon>
        <taxon>Isochrysidales</taxon>
        <taxon>Noelaerhabdaceae</taxon>
        <taxon>Emiliania</taxon>
    </lineage>
</organism>
<sequence>MIAFVFATLAPPPLLADCHTDRSIGVTSCVRRLGSARLVCVVAAPDRDTCSRSSCASFCAWRDGGIWLTRGGAAVAEPPCGQRCPGATAAADAAAALPAAIGKATAERRSLAWYRKEPKWAGGVVRWFYPTAAQMESLGIRIDVDGNPTGQWAAEEAGVGHFRAVVESAMASIMERTCVCFLEVDPDETNTSSPRYIDLQSDTARIVISGMGNIIGASASTCAGAATVGAHPPASVGLW</sequence>
<proteinExistence type="predicted"/>
<evidence type="ECO:0000313" key="3">
    <source>
        <dbReference type="Proteomes" id="UP000013827"/>
    </source>
</evidence>
<evidence type="ECO:0000256" key="1">
    <source>
        <dbReference type="SAM" id="SignalP"/>
    </source>
</evidence>
<dbReference type="RefSeq" id="XP_005792225.1">
    <property type="nucleotide sequence ID" value="XM_005792168.1"/>
</dbReference>
<keyword evidence="1" id="KW-0732">Signal</keyword>
<dbReference type="Proteomes" id="UP000013827">
    <property type="component" value="Unassembled WGS sequence"/>
</dbReference>
<accession>A0A0D3KVL1</accession>
<feature type="signal peptide" evidence="1">
    <location>
        <begin position="1"/>
        <end position="16"/>
    </location>
</feature>
<reference evidence="2" key="2">
    <citation type="submission" date="2024-10" db="UniProtKB">
        <authorList>
            <consortium name="EnsemblProtists"/>
        </authorList>
    </citation>
    <scope>IDENTIFICATION</scope>
</reference>
<dbReference type="PaxDb" id="2903-EOD39796"/>
<dbReference type="AlphaFoldDB" id="A0A0D3KVL1"/>
<keyword evidence="3" id="KW-1185">Reference proteome</keyword>
<feature type="chain" id="PRO_5044247019" evidence="1">
    <location>
        <begin position="17"/>
        <end position="239"/>
    </location>
</feature>
<name>A0A0D3KVL1_EMIH1</name>
<dbReference type="HOGENOM" id="CLU_1162938_0_0_1"/>
<reference evidence="3" key="1">
    <citation type="journal article" date="2013" name="Nature">
        <title>Pan genome of the phytoplankton Emiliania underpins its global distribution.</title>
        <authorList>
            <person name="Read B.A."/>
            <person name="Kegel J."/>
            <person name="Klute M.J."/>
            <person name="Kuo A."/>
            <person name="Lefebvre S.C."/>
            <person name="Maumus F."/>
            <person name="Mayer C."/>
            <person name="Miller J."/>
            <person name="Monier A."/>
            <person name="Salamov A."/>
            <person name="Young J."/>
            <person name="Aguilar M."/>
            <person name="Claverie J.M."/>
            <person name="Frickenhaus S."/>
            <person name="Gonzalez K."/>
            <person name="Herman E.K."/>
            <person name="Lin Y.C."/>
            <person name="Napier J."/>
            <person name="Ogata H."/>
            <person name="Sarno A.F."/>
            <person name="Shmutz J."/>
            <person name="Schroeder D."/>
            <person name="de Vargas C."/>
            <person name="Verret F."/>
            <person name="von Dassow P."/>
            <person name="Valentin K."/>
            <person name="Van de Peer Y."/>
            <person name="Wheeler G."/>
            <person name="Dacks J.B."/>
            <person name="Delwiche C.F."/>
            <person name="Dyhrman S.T."/>
            <person name="Glockner G."/>
            <person name="John U."/>
            <person name="Richards T."/>
            <person name="Worden A.Z."/>
            <person name="Zhang X."/>
            <person name="Grigoriev I.V."/>
            <person name="Allen A.E."/>
            <person name="Bidle K."/>
            <person name="Borodovsky M."/>
            <person name="Bowler C."/>
            <person name="Brownlee C."/>
            <person name="Cock J.M."/>
            <person name="Elias M."/>
            <person name="Gladyshev V.N."/>
            <person name="Groth M."/>
            <person name="Guda C."/>
            <person name="Hadaegh A."/>
            <person name="Iglesias-Rodriguez M.D."/>
            <person name="Jenkins J."/>
            <person name="Jones B.M."/>
            <person name="Lawson T."/>
            <person name="Leese F."/>
            <person name="Lindquist E."/>
            <person name="Lobanov A."/>
            <person name="Lomsadze A."/>
            <person name="Malik S.B."/>
            <person name="Marsh M.E."/>
            <person name="Mackinder L."/>
            <person name="Mock T."/>
            <person name="Mueller-Roeber B."/>
            <person name="Pagarete A."/>
            <person name="Parker M."/>
            <person name="Probert I."/>
            <person name="Quesneville H."/>
            <person name="Raines C."/>
            <person name="Rensing S.A."/>
            <person name="Riano-Pachon D.M."/>
            <person name="Richier S."/>
            <person name="Rokitta S."/>
            <person name="Shiraiwa Y."/>
            <person name="Soanes D.M."/>
            <person name="van der Giezen M."/>
            <person name="Wahlund T.M."/>
            <person name="Williams B."/>
            <person name="Wilson W."/>
            <person name="Wolfe G."/>
            <person name="Wurch L.L."/>
        </authorList>
    </citation>
    <scope>NUCLEOTIDE SEQUENCE</scope>
</reference>
<dbReference type="EnsemblProtists" id="EOD39796">
    <property type="protein sequence ID" value="EOD39796"/>
    <property type="gene ID" value="EMIHUDRAFT_223328"/>
</dbReference>